<feature type="transmembrane region" description="Helical" evidence="2">
    <location>
        <begin position="185"/>
        <end position="207"/>
    </location>
</feature>
<evidence type="ECO:0000313" key="5">
    <source>
        <dbReference type="Proteomes" id="UP001299409"/>
    </source>
</evidence>
<feature type="domain" description="EamA" evidence="3">
    <location>
        <begin position="154"/>
        <end position="288"/>
    </location>
</feature>
<name>A0ABS8CWM8_9FIRM</name>
<dbReference type="Pfam" id="PF00892">
    <property type="entry name" value="EamA"/>
    <property type="match status" value="2"/>
</dbReference>
<feature type="transmembrane region" description="Helical" evidence="2">
    <location>
        <begin position="38"/>
        <end position="56"/>
    </location>
</feature>
<accession>A0ABS8CWM8</accession>
<feature type="domain" description="EamA" evidence="3">
    <location>
        <begin position="6"/>
        <end position="141"/>
    </location>
</feature>
<sequence length="310" mass="34510">MKFNKIGYMYILIAGLFWSILGFFVTKLTECGFTSFEIIFFRLGIGFISIAIFAKLRRPELLKIKRNMYIYVVLIAIFVQVVFNIFYLKAINSVGTSTAAVLLYTSPLFVALFSKLIYKERINFLKIISLIVCFLGAFITVTEGKLNYENLNLLGIVFGIIAAIAYSLFSIFGKKALEEMDNLTMIAYSFLIGALIILLKIDVLHMISCINNLKAVLLIIAFGVITGALAYISYSIGVKKGVELSVAGVLASVELIFAVLIGWTLLGEQYSFIKLIGIIFMAISMIIALRSNKQAVKENIVEELSIKNSI</sequence>
<keyword evidence="2" id="KW-0472">Membrane</keyword>
<dbReference type="PANTHER" id="PTHR22911">
    <property type="entry name" value="ACYL-MALONYL CONDENSING ENZYME-RELATED"/>
    <property type="match status" value="1"/>
</dbReference>
<comment type="similarity">
    <text evidence="1">Belongs to the EamA transporter family.</text>
</comment>
<dbReference type="EMBL" id="JAJBMB010000005">
    <property type="protein sequence ID" value="MCB5445885.1"/>
    <property type="molecule type" value="Genomic_DNA"/>
</dbReference>
<feature type="transmembrane region" description="Helical" evidence="2">
    <location>
        <begin position="7"/>
        <end position="26"/>
    </location>
</feature>
<evidence type="ECO:0000259" key="3">
    <source>
        <dbReference type="Pfam" id="PF00892"/>
    </source>
</evidence>
<gene>
    <name evidence="4" type="ORF">LIP50_06665</name>
</gene>
<dbReference type="InterPro" id="IPR037185">
    <property type="entry name" value="EmrE-like"/>
</dbReference>
<keyword evidence="2" id="KW-0812">Transmembrane</keyword>
<keyword evidence="2" id="KW-1133">Transmembrane helix</keyword>
<protein>
    <submittedName>
        <fullName evidence="4">DMT family transporter</fullName>
    </submittedName>
</protein>
<feature type="transmembrane region" description="Helical" evidence="2">
    <location>
        <begin position="124"/>
        <end position="141"/>
    </location>
</feature>
<dbReference type="InterPro" id="IPR000620">
    <property type="entry name" value="EamA_dom"/>
</dbReference>
<dbReference type="SUPFAM" id="SSF103481">
    <property type="entry name" value="Multidrug resistance efflux transporter EmrE"/>
    <property type="match status" value="2"/>
</dbReference>
<dbReference type="Proteomes" id="UP001299409">
    <property type="component" value="Unassembled WGS sequence"/>
</dbReference>
<feature type="transmembrane region" description="Helical" evidence="2">
    <location>
        <begin position="94"/>
        <end position="112"/>
    </location>
</feature>
<feature type="transmembrane region" description="Helical" evidence="2">
    <location>
        <begin position="272"/>
        <end position="289"/>
    </location>
</feature>
<dbReference type="RefSeq" id="WP_226914641.1">
    <property type="nucleotide sequence ID" value="NZ_BAABXU010000001.1"/>
</dbReference>
<feature type="transmembrane region" description="Helical" evidence="2">
    <location>
        <begin position="68"/>
        <end position="88"/>
    </location>
</feature>
<evidence type="ECO:0000313" key="4">
    <source>
        <dbReference type="EMBL" id="MCB5445885.1"/>
    </source>
</evidence>
<proteinExistence type="inferred from homology"/>
<feature type="transmembrane region" description="Helical" evidence="2">
    <location>
        <begin position="153"/>
        <end position="173"/>
    </location>
</feature>
<evidence type="ECO:0000256" key="2">
    <source>
        <dbReference type="SAM" id="Phobius"/>
    </source>
</evidence>
<feature type="transmembrane region" description="Helical" evidence="2">
    <location>
        <begin position="213"/>
        <end position="232"/>
    </location>
</feature>
<comment type="caution">
    <text evidence="4">The sequence shown here is derived from an EMBL/GenBank/DDBJ whole genome shotgun (WGS) entry which is preliminary data.</text>
</comment>
<feature type="transmembrane region" description="Helical" evidence="2">
    <location>
        <begin position="244"/>
        <end position="266"/>
    </location>
</feature>
<evidence type="ECO:0000256" key="1">
    <source>
        <dbReference type="ARBA" id="ARBA00007362"/>
    </source>
</evidence>
<organism evidence="4 5">
    <name type="scientific">Intestinibacter bartlettii</name>
    <dbReference type="NCBI Taxonomy" id="261299"/>
    <lineage>
        <taxon>Bacteria</taxon>
        <taxon>Bacillati</taxon>
        <taxon>Bacillota</taxon>
        <taxon>Clostridia</taxon>
        <taxon>Peptostreptococcales</taxon>
        <taxon>Peptostreptococcaceae</taxon>
        <taxon>Intestinibacter</taxon>
    </lineage>
</organism>
<keyword evidence="5" id="KW-1185">Reference proteome</keyword>
<reference evidence="4 5" key="1">
    <citation type="submission" date="2021-10" db="EMBL/GenBank/DDBJ databases">
        <title>Collection of gut derived symbiotic bacterial strains cultured from healthy donors.</title>
        <authorList>
            <person name="Lin H."/>
            <person name="Littmann E."/>
            <person name="Claire K."/>
            <person name="Pamer E."/>
        </authorList>
    </citation>
    <scope>NUCLEOTIDE SEQUENCE [LARGE SCALE GENOMIC DNA]</scope>
    <source>
        <strain evidence="4 5">MSK.17.68</strain>
    </source>
</reference>